<dbReference type="Pfam" id="PF08212">
    <property type="entry name" value="Lipocalin_2"/>
    <property type="match status" value="1"/>
</dbReference>
<dbReference type="InterPro" id="IPR000566">
    <property type="entry name" value="Lipocln_cytosolic_FA-bd_dom"/>
</dbReference>
<dbReference type="KEGG" id="vg:36843198"/>
<sequence length="194" mass="21448">MFMRVSQGSTTVPSRMHWRAFCKDPSAFPGLESASADTGHDSAWPDTVDVDWRAWVGSWHEVARLPVPYEAECMGQPRATYAARVGSPVIDVVNECVDGRGRSQRIQVRGTAVPVGPGRLWVDFGHGATPAERALGNYWVLYVDPTYSEAIVATPDLQSAWALSRYPCPEPRAVASLVERMDELGIDIRRLVIH</sequence>
<proteinExistence type="predicted"/>
<feature type="domain" description="Lipocalin/cytosolic fatty-acid binding" evidence="1">
    <location>
        <begin position="50"/>
        <end position="192"/>
    </location>
</feature>
<dbReference type="Gene3D" id="2.40.128.20">
    <property type="match status" value="1"/>
</dbReference>
<dbReference type="PANTHER" id="PTHR10612">
    <property type="entry name" value="APOLIPOPROTEIN D"/>
    <property type="match status" value="1"/>
</dbReference>
<organism evidence="2">
    <name type="scientific">Pandoravirus neocaledonia</name>
    <dbReference type="NCBI Taxonomy" id="2107708"/>
    <lineage>
        <taxon>Viruses</taxon>
        <taxon>Pandoravirus</taxon>
    </lineage>
</organism>
<dbReference type="InterPro" id="IPR012674">
    <property type="entry name" value="Calycin"/>
</dbReference>
<dbReference type="CDD" id="cd19438">
    <property type="entry name" value="lipocalin_Blc-like"/>
    <property type="match status" value="1"/>
</dbReference>
<dbReference type="Proteomes" id="UP000249287">
    <property type="component" value="Segment"/>
</dbReference>
<dbReference type="PANTHER" id="PTHR10612:SF34">
    <property type="entry name" value="APOLIPOPROTEIN D"/>
    <property type="match status" value="1"/>
</dbReference>
<gene>
    <name evidence="2" type="ORF">pneo_cds_878</name>
</gene>
<dbReference type="EMBL" id="MG011690">
    <property type="protein sequence ID" value="AVK76485.1"/>
    <property type="molecule type" value="Genomic_DNA"/>
</dbReference>
<reference evidence="2" key="1">
    <citation type="journal article" date="2018" name="Nat. Commun.">
        <title>Diversity and evolution of the emerging Pandoraviridae family.</title>
        <authorList>
            <person name="Legendre M."/>
            <person name="Fabre E."/>
            <person name="Poirot O."/>
            <person name="Jeudy S."/>
            <person name="Lartigue A."/>
            <person name="Alempic J.M."/>
            <person name="Beucher L."/>
            <person name="Philippe N."/>
            <person name="Bertaux L."/>
            <person name="Christo-Foroux E."/>
            <person name="Labadie K."/>
            <person name="Coute Y."/>
            <person name="Abergel C."/>
            <person name="Claverie J.M."/>
        </authorList>
    </citation>
    <scope>NUCLEOTIDE SEQUENCE [LARGE SCALE GENOMIC DNA]</scope>
    <source>
        <strain evidence="2">Neocaledonia</strain>
    </source>
</reference>
<evidence type="ECO:0000313" key="2">
    <source>
        <dbReference type="EMBL" id="AVK76485.1"/>
    </source>
</evidence>
<dbReference type="RefSeq" id="YP_009482488.1">
    <property type="nucleotide sequence ID" value="NC_037666.1"/>
</dbReference>
<evidence type="ECO:0000259" key="1">
    <source>
        <dbReference type="Pfam" id="PF08212"/>
    </source>
</evidence>
<dbReference type="SUPFAM" id="SSF50814">
    <property type="entry name" value="Lipocalins"/>
    <property type="match status" value="1"/>
</dbReference>
<dbReference type="InterPro" id="IPR047202">
    <property type="entry name" value="Lipocalin_Blc-like_dom"/>
</dbReference>
<name>A0A2U7UDQ6_9VIRU</name>
<accession>A0A2U7UDQ6</accession>
<protein>
    <submittedName>
        <fullName evidence="2">Lipocalin domain containing protein</fullName>
    </submittedName>
</protein>
<dbReference type="GO" id="GO:0006950">
    <property type="term" value="P:response to stress"/>
    <property type="evidence" value="ECO:0007669"/>
    <property type="project" value="UniProtKB-ARBA"/>
</dbReference>
<dbReference type="GeneID" id="36843198"/>